<evidence type="ECO:0000313" key="7">
    <source>
        <dbReference type="EMBL" id="TYP74087.1"/>
    </source>
</evidence>
<dbReference type="Proteomes" id="UP000323257">
    <property type="component" value="Unassembled WGS sequence"/>
</dbReference>
<sequence>MEETKRRPGRPPKQTEFGREFLLNNALIEFSKNGYEGTSLRTIASLSHVDVALISHHFGPKLELWKAVVDYLAGSIKERAPFRQPFSFADQEDAQQTIAGFVEDFVNFSFEHPHHSMFLAHEAVAENERSEYLIGKMLQPTFRELKPFIEGCMQAGAIRQQDPALFFLMLINSASLLATMPHYAFRLSGDLANAEAFKEAMKRSVMANFFS</sequence>
<dbReference type="GO" id="GO:0003700">
    <property type="term" value="F:DNA-binding transcription factor activity"/>
    <property type="evidence" value="ECO:0007669"/>
    <property type="project" value="TreeGrafter"/>
</dbReference>
<feature type="transmembrane region" description="Helical" evidence="5">
    <location>
        <begin position="164"/>
        <end position="185"/>
    </location>
</feature>
<keyword evidence="1" id="KW-0805">Transcription regulation</keyword>
<dbReference type="RefSeq" id="WP_148930488.1">
    <property type="nucleotide sequence ID" value="NZ_VNHS01000006.1"/>
</dbReference>
<keyword evidence="2 4" id="KW-0238">DNA-binding</keyword>
<dbReference type="Pfam" id="PF00440">
    <property type="entry name" value="TetR_N"/>
    <property type="match status" value="1"/>
</dbReference>
<evidence type="ECO:0000259" key="6">
    <source>
        <dbReference type="PROSITE" id="PS50977"/>
    </source>
</evidence>
<evidence type="ECO:0000256" key="5">
    <source>
        <dbReference type="SAM" id="Phobius"/>
    </source>
</evidence>
<gene>
    <name evidence="7" type="ORF">BCM02_106368</name>
</gene>
<keyword evidence="3" id="KW-0804">Transcription</keyword>
<accession>A0A5S5C449</accession>
<comment type="caution">
    <text evidence="7">The sequence shown here is derived from an EMBL/GenBank/DDBJ whole genome shotgun (WGS) entry which is preliminary data.</text>
</comment>
<dbReference type="InterPro" id="IPR001647">
    <property type="entry name" value="HTH_TetR"/>
</dbReference>
<dbReference type="PROSITE" id="PS50977">
    <property type="entry name" value="HTH_TETR_2"/>
    <property type="match status" value="1"/>
</dbReference>
<protein>
    <submittedName>
        <fullName evidence="7">AcrR family transcriptional regulator</fullName>
    </submittedName>
</protein>
<keyword evidence="5" id="KW-0812">Transmembrane</keyword>
<dbReference type="PANTHER" id="PTHR30055:SF234">
    <property type="entry name" value="HTH-TYPE TRANSCRIPTIONAL REGULATOR BETI"/>
    <property type="match status" value="1"/>
</dbReference>
<dbReference type="SUPFAM" id="SSF48498">
    <property type="entry name" value="Tetracyclin repressor-like, C-terminal domain"/>
    <property type="match status" value="1"/>
</dbReference>
<dbReference type="GO" id="GO:0000976">
    <property type="term" value="F:transcription cis-regulatory region binding"/>
    <property type="evidence" value="ECO:0007669"/>
    <property type="project" value="TreeGrafter"/>
</dbReference>
<dbReference type="Gene3D" id="1.10.357.10">
    <property type="entry name" value="Tetracycline Repressor, domain 2"/>
    <property type="match status" value="1"/>
</dbReference>
<dbReference type="AlphaFoldDB" id="A0A5S5C449"/>
<organism evidence="7 8">
    <name type="scientific">Paenibacillus methanolicus</name>
    <dbReference type="NCBI Taxonomy" id="582686"/>
    <lineage>
        <taxon>Bacteria</taxon>
        <taxon>Bacillati</taxon>
        <taxon>Bacillota</taxon>
        <taxon>Bacilli</taxon>
        <taxon>Bacillales</taxon>
        <taxon>Paenibacillaceae</taxon>
        <taxon>Paenibacillus</taxon>
    </lineage>
</organism>
<keyword evidence="5" id="KW-1133">Transmembrane helix</keyword>
<keyword evidence="5" id="KW-0472">Membrane</keyword>
<dbReference type="PANTHER" id="PTHR30055">
    <property type="entry name" value="HTH-TYPE TRANSCRIPTIONAL REGULATOR RUTR"/>
    <property type="match status" value="1"/>
</dbReference>
<dbReference type="InterPro" id="IPR050109">
    <property type="entry name" value="HTH-type_TetR-like_transc_reg"/>
</dbReference>
<feature type="domain" description="HTH tetR-type" evidence="6">
    <location>
        <begin position="16"/>
        <end position="76"/>
    </location>
</feature>
<evidence type="ECO:0000256" key="4">
    <source>
        <dbReference type="PROSITE-ProRule" id="PRU00335"/>
    </source>
</evidence>
<evidence type="ECO:0000256" key="3">
    <source>
        <dbReference type="ARBA" id="ARBA00023163"/>
    </source>
</evidence>
<reference evidence="7 8" key="1">
    <citation type="submission" date="2019-07" db="EMBL/GenBank/DDBJ databases">
        <title>Genomic Encyclopedia of Type Strains, Phase III (KMG-III): the genomes of soil and plant-associated and newly described type strains.</title>
        <authorList>
            <person name="Whitman W."/>
        </authorList>
    </citation>
    <scope>NUCLEOTIDE SEQUENCE [LARGE SCALE GENOMIC DNA]</scope>
    <source>
        <strain evidence="7 8">BL24</strain>
    </source>
</reference>
<dbReference type="OrthoDB" id="9789566at2"/>
<name>A0A5S5C449_9BACL</name>
<feature type="DNA-binding region" description="H-T-H motif" evidence="4">
    <location>
        <begin position="39"/>
        <end position="58"/>
    </location>
</feature>
<evidence type="ECO:0000313" key="8">
    <source>
        <dbReference type="Proteomes" id="UP000323257"/>
    </source>
</evidence>
<dbReference type="EMBL" id="VNHS01000006">
    <property type="protein sequence ID" value="TYP74087.1"/>
    <property type="molecule type" value="Genomic_DNA"/>
</dbReference>
<evidence type="ECO:0000256" key="1">
    <source>
        <dbReference type="ARBA" id="ARBA00023015"/>
    </source>
</evidence>
<proteinExistence type="predicted"/>
<evidence type="ECO:0000256" key="2">
    <source>
        <dbReference type="ARBA" id="ARBA00023125"/>
    </source>
</evidence>
<dbReference type="SUPFAM" id="SSF46689">
    <property type="entry name" value="Homeodomain-like"/>
    <property type="match status" value="1"/>
</dbReference>
<dbReference type="InterPro" id="IPR009057">
    <property type="entry name" value="Homeodomain-like_sf"/>
</dbReference>
<keyword evidence="8" id="KW-1185">Reference proteome</keyword>
<dbReference type="InterPro" id="IPR036271">
    <property type="entry name" value="Tet_transcr_reg_TetR-rel_C_sf"/>
</dbReference>